<evidence type="ECO:0000313" key="3">
    <source>
        <dbReference type="Proteomes" id="UP000789570"/>
    </source>
</evidence>
<feature type="region of interest" description="Disordered" evidence="1">
    <location>
        <begin position="1"/>
        <end position="28"/>
    </location>
</feature>
<reference evidence="2" key="1">
    <citation type="submission" date="2021-06" db="EMBL/GenBank/DDBJ databases">
        <authorList>
            <person name="Kallberg Y."/>
            <person name="Tangrot J."/>
            <person name="Rosling A."/>
        </authorList>
    </citation>
    <scope>NUCLEOTIDE SEQUENCE</scope>
    <source>
        <strain evidence="2">UK204</strain>
    </source>
</reference>
<accession>A0A9N9EPG6</accession>
<name>A0A9N9EPG6_9GLOM</name>
<proteinExistence type="predicted"/>
<dbReference type="Proteomes" id="UP000789570">
    <property type="component" value="Unassembled WGS sequence"/>
</dbReference>
<keyword evidence="3" id="KW-1185">Reference proteome</keyword>
<comment type="caution">
    <text evidence="2">The sequence shown here is derived from an EMBL/GenBank/DDBJ whole genome shotgun (WGS) entry which is preliminary data.</text>
</comment>
<evidence type="ECO:0000256" key="1">
    <source>
        <dbReference type="SAM" id="MobiDB-lite"/>
    </source>
</evidence>
<gene>
    <name evidence="2" type="ORF">FCALED_LOCUS12677</name>
</gene>
<evidence type="ECO:0000313" key="2">
    <source>
        <dbReference type="EMBL" id="CAG8684536.1"/>
    </source>
</evidence>
<organism evidence="2 3">
    <name type="scientific">Funneliformis caledonium</name>
    <dbReference type="NCBI Taxonomy" id="1117310"/>
    <lineage>
        <taxon>Eukaryota</taxon>
        <taxon>Fungi</taxon>
        <taxon>Fungi incertae sedis</taxon>
        <taxon>Mucoromycota</taxon>
        <taxon>Glomeromycotina</taxon>
        <taxon>Glomeromycetes</taxon>
        <taxon>Glomerales</taxon>
        <taxon>Glomeraceae</taxon>
        <taxon>Funneliformis</taxon>
    </lineage>
</organism>
<protein>
    <submittedName>
        <fullName evidence="2">7285_t:CDS:1</fullName>
    </submittedName>
</protein>
<dbReference type="EMBL" id="CAJVPQ010006411">
    <property type="protein sequence ID" value="CAG8684536.1"/>
    <property type="molecule type" value="Genomic_DNA"/>
</dbReference>
<dbReference type="AlphaFoldDB" id="A0A9N9EPG6"/>
<sequence length="116" mass="13651">MLNNKKGKNRLHENEEISVGTAQMQKKPITNKFSQMMTCSHRNSREQTPTFEKDQETLSTNLSINDVNMKRRKSIELLTSDIDMRSRKSTEREPVDMELDNDYFDDIFGDFEKIMV</sequence>